<feature type="region of interest" description="Disordered" evidence="16">
    <location>
        <begin position="314"/>
        <end position="368"/>
    </location>
</feature>
<evidence type="ECO:0000256" key="10">
    <source>
        <dbReference type="ARBA" id="ARBA00023098"/>
    </source>
</evidence>
<dbReference type="InterPro" id="IPR000008">
    <property type="entry name" value="C2_dom"/>
</dbReference>
<name>A0A7K9FH76_STEPR</name>
<dbReference type="PROSITE" id="PS50004">
    <property type="entry name" value="C2"/>
    <property type="match status" value="1"/>
</dbReference>
<dbReference type="GO" id="GO:0016042">
    <property type="term" value="P:lipid catabolic process"/>
    <property type="evidence" value="ECO:0007669"/>
    <property type="project" value="UniProtKB-KW"/>
</dbReference>
<evidence type="ECO:0000256" key="6">
    <source>
        <dbReference type="ARBA" id="ARBA00022490"/>
    </source>
</evidence>
<gene>
    <name evidence="19" type="primary">Plcz1</name>
    <name evidence="19" type="ORF">STEPAR_R06507</name>
</gene>
<evidence type="ECO:0000256" key="8">
    <source>
        <dbReference type="ARBA" id="ARBA00022837"/>
    </source>
</evidence>
<evidence type="ECO:0000256" key="7">
    <source>
        <dbReference type="ARBA" id="ARBA00022801"/>
    </source>
</evidence>
<dbReference type="GO" id="GO:0035556">
    <property type="term" value="P:intracellular signal transduction"/>
    <property type="evidence" value="ECO:0007669"/>
    <property type="project" value="InterPro"/>
</dbReference>
<dbReference type="EMBL" id="VWZL01003334">
    <property type="protein sequence ID" value="NXG88452.1"/>
    <property type="molecule type" value="Genomic_DNA"/>
</dbReference>
<dbReference type="Gene3D" id="2.60.40.150">
    <property type="entry name" value="C2 domain"/>
    <property type="match status" value="1"/>
</dbReference>
<dbReference type="InterPro" id="IPR017946">
    <property type="entry name" value="PLC-like_Pdiesterase_TIM-brl"/>
</dbReference>
<dbReference type="InterPro" id="IPR011992">
    <property type="entry name" value="EF-hand-dom_pair"/>
</dbReference>
<accession>A0A7K9FH76</accession>
<comment type="subcellular location">
    <subcellularLocation>
        <location evidence="4">Cytoplasm</location>
        <location evidence="4">Perinuclear region</location>
    </subcellularLocation>
    <subcellularLocation>
        <location evidence="3">Nucleus</location>
    </subcellularLocation>
</comment>
<dbReference type="SMART" id="SM00148">
    <property type="entry name" value="PLCXc"/>
    <property type="match status" value="1"/>
</dbReference>
<comment type="caution">
    <text evidence="19">The sequence shown here is derived from an EMBL/GenBank/DDBJ whole genome shotgun (WGS) entry which is preliminary data.</text>
</comment>
<dbReference type="Pfam" id="PF00168">
    <property type="entry name" value="C2"/>
    <property type="match status" value="1"/>
</dbReference>
<keyword evidence="8" id="KW-0106">Calcium</keyword>
<dbReference type="EC" id="3.1.4.11" evidence="15"/>
<dbReference type="SMART" id="SM00149">
    <property type="entry name" value="PLCYc"/>
    <property type="match status" value="1"/>
</dbReference>
<evidence type="ECO:0000313" key="19">
    <source>
        <dbReference type="EMBL" id="NXG88452.1"/>
    </source>
</evidence>
<evidence type="ECO:0000259" key="17">
    <source>
        <dbReference type="PROSITE" id="PS50004"/>
    </source>
</evidence>
<proteinExistence type="predicted"/>
<dbReference type="PRINTS" id="PR00390">
    <property type="entry name" value="PHPHLIPASEC"/>
</dbReference>
<dbReference type="Pfam" id="PF00387">
    <property type="entry name" value="PI-PLC-Y"/>
    <property type="match status" value="1"/>
</dbReference>
<evidence type="ECO:0000259" key="18">
    <source>
        <dbReference type="PROSITE" id="PS50008"/>
    </source>
</evidence>
<dbReference type="AlphaFoldDB" id="A0A7K9FH76"/>
<dbReference type="FunFam" id="1.10.238.10:FF:000005">
    <property type="entry name" value="Phosphoinositide phospholipase C"/>
    <property type="match status" value="1"/>
</dbReference>
<evidence type="ECO:0000256" key="2">
    <source>
        <dbReference type="ARBA" id="ARBA00003992"/>
    </source>
</evidence>
<evidence type="ECO:0000313" key="20">
    <source>
        <dbReference type="Proteomes" id="UP000532908"/>
    </source>
</evidence>
<feature type="non-terminal residue" evidence="19">
    <location>
        <position position="610"/>
    </location>
</feature>
<dbReference type="InterPro" id="IPR001711">
    <property type="entry name" value="PLipase_C_Pinositol-sp_Y"/>
</dbReference>
<dbReference type="GO" id="GO:0048471">
    <property type="term" value="C:perinuclear region of cytoplasm"/>
    <property type="evidence" value="ECO:0007669"/>
    <property type="project" value="UniProtKB-SubCell"/>
</dbReference>
<dbReference type="PANTHER" id="PTHR10336:SF29">
    <property type="entry name" value="1-PHOSPHATIDYLINOSITOL 4,5-BISPHOSPHATE PHOSPHODIESTERASE ZETA-1"/>
    <property type="match status" value="1"/>
</dbReference>
<keyword evidence="5" id="KW-0217">Developmental protein</keyword>
<feature type="domain" description="C2" evidence="17">
    <location>
        <begin position="492"/>
        <end position="610"/>
    </location>
</feature>
<keyword evidence="11" id="KW-0807">Transducer</keyword>
<dbReference type="Proteomes" id="UP000532908">
    <property type="component" value="Unassembled WGS sequence"/>
</dbReference>
<evidence type="ECO:0000256" key="13">
    <source>
        <dbReference type="ARBA" id="ARBA00023279"/>
    </source>
</evidence>
<dbReference type="Pfam" id="PF09279">
    <property type="entry name" value="EF-hand_like"/>
    <property type="match status" value="1"/>
</dbReference>
<dbReference type="SMART" id="SM00239">
    <property type="entry name" value="C2"/>
    <property type="match status" value="1"/>
</dbReference>
<evidence type="ECO:0000256" key="1">
    <source>
        <dbReference type="ARBA" id="ARBA00001913"/>
    </source>
</evidence>
<dbReference type="Gene3D" id="1.10.238.10">
    <property type="entry name" value="EF-hand"/>
    <property type="match status" value="1"/>
</dbReference>
<dbReference type="InterPro" id="IPR000909">
    <property type="entry name" value="PLipase_C_PInositol-sp_X_dom"/>
</dbReference>
<keyword evidence="12" id="KW-0539">Nucleus</keyword>
<dbReference type="GO" id="GO:0060470">
    <property type="term" value="P:positive regulation of cytosolic calcium ion concentration involved in egg activation"/>
    <property type="evidence" value="ECO:0007669"/>
    <property type="project" value="TreeGrafter"/>
</dbReference>
<organism evidence="19 20">
    <name type="scientific">Stercorarius parasiticus</name>
    <name type="common">Parasitic jaeger</name>
    <name type="synonym">Arctic skua</name>
    <dbReference type="NCBI Taxonomy" id="54059"/>
    <lineage>
        <taxon>Eukaryota</taxon>
        <taxon>Metazoa</taxon>
        <taxon>Chordata</taxon>
        <taxon>Craniata</taxon>
        <taxon>Vertebrata</taxon>
        <taxon>Euteleostomi</taxon>
        <taxon>Archelosauria</taxon>
        <taxon>Archosauria</taxon>
        <taxon>Dinosauria</taxon>
        <taxon>Saurischia</taxon>
        <taxon>Theropoda</taxon>
        <taxon>Coelurosauria</taxon>
        <taxon>Aves</taxon>
        <taxon>Neognathae</taxon>
        <taxon>Neoaves</taxon>
        <taxon>Charadriiformes</taxon>
        <taxon>Stercorariidae</taxon>
        <taxon>Stercorarius</taxon>
    </lineage>
</organism>
<keyword evidence="6" id="KW-0963">Cytoplasm</keyword>
<feature type="domain" description="PI-PLC Y-box" evidence="18">
    <location>
        <begin position="376"/>
        <end position="492"/>
    </location>
</feature>
<dbReference type="Gene3D" id="3.20.20.190">
    <property type="entry name" value="Phosphatidylinositol (PI) phosphodiesterase"/>
    <property type="match status" value="1"/>
</dbReference>
<evidence type="ECO:0000256" key="9">
    <source>
        <dbReference type="ARBA" id="ARBA00022963"/>
    </source>
</evidence>
<dbReference type="PROSITE" id="PS50007">
    <property type="entry name" value="PIPLC_X_DOMAIN"/>
    <property type="match status" value="1"/>
</dbReference>
<dbReference type="Pfam" id="PF00388">
    <property type="entry name" value="PI-PLC-X"/>
    <property type="match status" value="1"/>
</dbReference>
<feature type="compositionally biased region" description="Acidic residues" evidence="16">
    <location>
        <begin position="323"/>
        <end position="337"/>
    </location>
</feature>
<keyword evidence="9 15" id="KW-0442">Lipid degradation</keyword>
<evidence type="ECO:0000256" key="14">
    <source>
        <dbReference type="ARBA" id="ARBA00023674"/>
    </source>
</evidence>
<evidence type="ECO:0000256" key="15">
    <source>
        <dbReference type="RuleBase" id="RU361133"/>
    </source>
</evidence>
<dbReference type="InterPro" id="IPR001192">
    <property type="entry name" value="PI-PLC_fam"/>
</dbReference>
<dbReference type="SUPFAM" id="SSF47473">
    <property type="entry name" value="EF-hand"/>
    <property type="match status" value="1"/>
</dbReference>
<evidence type="ECO:0000256" key="5">
    <source>
        <dbReference type="ARBA" id="ARBA00022473"/>
    </source>
</evidence>
<feature type="non-terminal residue" evidence="19">
    <location>
        <position position="1"/>
    </location>
</feature>
<keyword evidence="10 15" id="KW-0443">Lipid metabolism</keyword>
<dbReference type="SUPFAM" id="SSF51695">
    <property type="entry name" value="PLC-like phosphodiesterases"/>
    <property type="match status" value="1"/>
</dbReference>
<dbReference type="FunFam" id="3.20.20.190:FF:000039">
    <property type="entry name" value="Phosphoinositide phospholipase C"/>
    <property type="match status" value="1"/>
</dbReference>
<comment type="cofactor">
    <cofactor evidence="1">
        <name>Ca(2+)</name>
        <dbReference type="ChEBI" id="CHEBI:29108"/>
    </cofactor>
</comment>
<dbReference type="PANTHER" id="PTHR10336">
    <property type="entry name" value="PHOSPHOINOSITIDE-SPECIFIC PHOSPHOLIPASE C FAMILY PROTEIN"/>
    <property type="match status" value="1"/>
</dbReference>
<comment type="function">
    <text evidence="2">The production of the second messenger molecules diacylglycerol (DAG) and inositol 1,4,5-trisphosphate (IP3) is mediated by activated phosphatidylinositol-specific phospholipase C enzymes. In vitro, hydrolyzes PtdIns(4,5)P2 in a Ca(2+)-dependent manner. Triggers intracellular Ca(2+) oscillations in oocytes solely during M phase and is involved in inducing oocyte activation and initiating embryonic development up to the blastocyst stage. Is therefore a strong candidate for the egg-activating soluble sperm factor that is transferred from the sperm into the egg cytoplasm following gamete membrane fusion. May exert an inhibitory effect on phospholipase-C-coupled processes that depend on calcium ions and protein kinase C, including CFTR trafficking and function.</text>
</comment>
<evidence type="ECO:0000256" key="12">
    <source>
        <dbReference type="ARBA" id="ARBA00023242"/>
    </source>
</evidence>
<evidence type="ECO:0000256" key="11">
    <source>
        <dbReference type="ARBA" id="ARBA00023224"/>
    </source>
</evidence>
<dbReference type="GO" id="GO:0004435">
    <property type="term" value="F:phosphatidylinositol-4,5-bisphosphate phospholipase C activity"/>
    <property type="evidence" value="ECO:0007669"/>
    <property type="project" value="UniProtKB-EC"/>
</dbReference>
<dbReference type="SUPFAM" id="SSF49562">
    <property type="entry name" value="C2 domain (Calcium/lipid-binding domain, CaLB)"/>
    <property type="match status" value="1"/>
</dbReference>
<keyword evidence="20" id="KW-1185">Reference proteome</keyword>
<evidence type="ECO:0000256" key="3">
    <source>
        <dbReference type="ARBA" id="ARBA00004123"/>
    </source>
</evidence>
<comment type="catalytic activity">
    <reaction evidence="14">
        <text>a 1,2-diacyl-sn-glycero-3-phospho-(1D-myo-inositol-4,5-bisphosphate) + H2O = 1D-myo-inositol 1,4,5-trisphosphate + a 1,2-diacyl-sn-glycerol + H(+)</text>
        <dbReference type="Rhea" id="RHEA:33179"/>
        <dbReference type="ChEBI" id="CHEBI:15377"/>
        <dbReference type="ChEBI" id="CHEBI:15378"/>
        <dbReference type="ChEBI" id="CHEBI:17815"/>
        <dbReference type="ChEBI" id="CHEBI:58456"/>
        <dbReference type="ChEBI" id="CHEBI:203600"/>
        <dbReference type="EC" id="3.1.4.11"/>
    </reaction>
    <physiologicalReaction direction="left-to-right" evidence="14">
        <dbReference type="Rhea" id="RHEA:33180"/>
    </physiologicalReaction>
</comment>
<reference evidence="19 20" key="1">
    <citation type="submission" date="2019-09" db="EMBL/GenBank/DDBJ databases">
        <title>Bird 10,000 Genomes (B10K) Project - Family phase.</title>
        <authorList>
            <person name="Zhang G."/>
        </authorList>
    </citation>
    <scope>NUCLEOTIDE SEQUENCE [LARGE SCALE GENOMIC DNA]</scope>
    <source>
        <strain evidence="19">B10K-DU-001-20</strain>
        <tissue evidence="19">Muscle</tissue>
    </source>
</reference>
<sequence>ISHTWFLSIIQNEFRTGKIDLDSTMKLLETLQIAFDFAHVKHVFKKTVDKRKTNTINIEDFRAIYRAIVHRVEFQELFRAYSPNNRILADTELVEFLRKEQYETEGCETMALEIILKHEPIEEVKKRRQMSFEGFIRYMNSEDCLIFKSDHRTVYQDMNHPLCDYFISSSHNTYLVSDQLIGPSDLWGYTSALLKGCRCLEIDCWDGSNNEPVVYHGHTLTSKILFHSVIQVIDKYAFVASDYPVVLSLENHCSPKQQEVMAEYLESILGDKLLTSTIGDTDVTQLPSPEALKFKILVKNKKVGTIEEGMLRRNLDSHGETGEISDLENMSDEDESDERAPLFPRNDSSKRKSEQKPSAPPRKKAKMKKTKIALALSDLVIYTKSEKFVSFEHSLANQKCYENNSIGETQARKFVKHSANEFVSHTSRFITRIYPKGTRATSSNYNPQEFWNVGCQMVALNFQTPGVQMELQNGKFLDNGGCGYVLKPEFLRKHNSTFTPQNVGRYSKPMSLSIRLISGHQLPPSNLSKTNKADPLVHIEIYGVPEDQTKKKSSVIKSNALSPRWDEIFSFTVQVPELALIRFCVEDEISLVANDFLGQYTLPLLSLSKG</sequence>
<keyword evidence="7 15" id="KW-0378">Hydrolase</keyword>
<protein>
    <recommendedName>
        <fullName evidence="15">Phosphoinositide phospholipase C</fullName>
        <ecNumber evidence="15">3.1.4.11</ecNumber>
    </recommendedName>
</protein>
<evidence type="ECO:0000256" key="16">
    <source>
        <dbReference type="SAM" id="MobiDB-lite"/>
    </source>
</evidence>
<dbReference type="CDD" id="cd00275">
    <property type="entry name" value="C2_PLC_like"/>
    <property type="match status" value="1"/>
</dbReference>
<evidence type="ECO:0000256" key="4">
    <source>
        <dbReference type="ARBA" id="ARBA00004556"/>
    </source>
</evidence>
<dbReference type="InterPro" id="IPR015359">
    <property type="entry name" value="PLC_EF-hand-like"/>
</dbReference>
<dbReference type="GO" id="GO:0005634">
    <property type="term" value="C:nucleus"/>
    <property type="evidence" value="ECO:0007669"/>
    <property type="project" value="UniProtKB-SubCell"/>
</dbReference>
<dbReference type="InterPro" id="IPR035892">
    <property type="entry name" value="C2_domain_sf"/>
</dbReference>
<dbReference type="PROSITE" id="PS50008">
    <property type="entry name" value="PIPLC_Y_DOMAIN"/>
    <property type="match status" value="1"/>
</dbReference>
<keyword evidence="13" id="KW-0278">Fertilization</keyword>